<sequence length="69" mass="8401">MQKGIEVGMWKREGKSRRWGWKDHPKWGRGGMQLFEESKRKKVANFLNFYFGWLPFVRCGLCFIEFRVE</sequence>
<proteinExistence type="predicted"/>
<dbReference type="EMBL" id="CM004387">
    <property type="protein sequence ID" value="OAY62105.1"/>
    <property type="molecule type" value="Genomic_DNA"/>
</dbReference>
<organism evidence="1">
    <name type="scientific">Manihot esculenta</name>
    <name type="common">Cassava</name>
    <name type="synonym">Jatropha manihot</name>
    <dbReference type="NCBI Taxonomy" id="3983"/>
    <lineage>
        <taxon>Eukaryota</taxon>
        <taxon>Viridiplantae</taxon>
        <taxon>Streptophyta</taxon>
        <taxon>Embryophyta</taxon>
        <taxon>Tracheophyta</taxon>
        <taxon>Spermatophyta</taxon>
        <taxon>Magnoliopsida</taxon>
        <taxon>eudicotyledons</taxon>
        <taxon>Gunneridae</taxon>
        <taxon>Pentapetalae</taxon>
        <taxon>rosids</taxon>
        <taxon>fabids</taxon>
        <taxon>Malpighiales</taxon>
        <taxon>Euphorbiaceae</taxon>
        <taxon>Crotonoideae</taxon>
        <taxon>Manihoteae</taxon>
        <taxon>Manihot</taxon>
    </lineage>
</organism>
<reference evidence="1" key="1">
    <citation type="submission" date="2016-02" db="EMBL/GenBank/DDBJ databases">
        <title>WGS assembly of Manihot esculenta.</title>
        <authorList>
            <person name="Bredeson J.V."/>
            <person name="Prochnik S.E."/>
            <person name="Lyons J.B."/>
            <person name="Schmutz J."/>
            <person name="Grimwood J."/>
            <person name="Vrebalov J."/>
            <person name="Bart R.S."/>
            <person name="Amuge T."/>
            <person name="Ferguson M.E."/>
            <person name="Green R."/>
            <person name="Putnam N."/>
            <person name="Stites J."/>
            <person name="Rounsley S."/>
            <person name="Rokhsar D.S."/>
        </authorList>
    </citation>
    <scope>NUCLEOTIDE SEQUENCE [LARGE SCALE GENOMIC DNA]</scope>
    <source>
        <tissue evidence="1">Leaf</tissue>
    </source>
</reference>
<protein>
    <submittedName>
        <fullName evidence="1">Uncharacterized protein</fullName>
    </submittedName>
</protein>
<gene>
    <name evidence="1" type="ORF">MANES_01G242100</name>
</gene>
<dbReference type="AlphaFoldDB" id="A0A2C9WNT4"/>
<name>A0A2C9WNT4_MANES</name>
<evidence type="ECO:0000313" key="1">
    <source>
        <dbReference type="EMBL" id="OAY62105.1"/>
    </source>
</evidence>
<accession>A0A2C9WNT4</accession>